<dbReference type="InterPro" id="IPR000073">
    <property type="entry name" value="AB_hydrolase_1"/>
</dbReference>
<name>A0ABW4TNK1_9ACTN</name>
<dbReference type="Pfam" id="PF00561">
    <property type="entry name" value="Abhydrolase_1"/>
    <property type="match status" value="1"/>
</dbReference>
<dbReference type="Proteomes" id="UP001597351">
    <property type="component" value="Unassembled WGS sequence"/>
</dbReference>
<dbReference type="EMBL" id="JBHUGD010000003">
    <property type="protein sequence ID" value="MFD1946691.1"/>
    <property type="molecule type" value="Genomic_DNA"/>
</dbReference>
<comment type="caution">
    <text evidence="3">The sequence shown here is derived from an EMBL/GenBank/DDBJ whole genome shotgun (WGS) entry which is preliminary data.</text>
</comment>
<feature type="region of interest" description="Disordered" evidence="1">
    <location>
        <begin position="486"/>
        <end position="523"/>
    </location>
</feature>
<dbReference type="InterPro" id="IPR029787">
    <property type="entry name" value="Nucleotide_cyclase"/>
</dbReference>
<evidence type="ECO:0000256" key="1">
    <source>
        <dbReference type="SAM" id="MobiDB-lite"/>
    </source>
</evidence>
<dbReference type="GO" id="GO:0016787">
    <property type="term" value="F:hydrolase activity"/>
    <property type="evidence" value="ECO:0007669"/>
    <property type="project" value="UniProtKB-KW"/>
</dbReference>
<dbReference type="PANTHER" id="PTHR43433:SF8">
    <property type="entry name" value="BIFUNCTIONAL LIPASE_ADENYLATE CYCLASE LIPJ"/>
    <property type="match status" value="1"/>
</dbReference>
<accession>A0ABW4TNK1</accession>
<keyword evidence="3" id="KW-0378">Hydrolase</keyword>
<gene>
    <name evidence="3" type="ORF">ACFSDE_07805</name>
</gene>
<dbReference type="RefSeq" id="WP_343917080.1">
    <property type="nucleotide sequence ID" value="NZ_BAAAJT010000002.1"/>
</dbReference>
<dbReference type="Gene3D" id="3.30.70.1230">
    <property type="entry name" value="Nucleotide cyclase"/>
    <property type="match status" value="1"/>
</dbReference>
<evidence type="ECO:0000259" key="2">
    <source>
        <dbReference type="Pfam" id="PF00561"/>
    </source>
</evidence>
<dbReference type="PRINTS" id="PR00111">
    <property type="entry name" value="ABHYDROLASE"/>
</dbReference>
<dbReference type="Gene3D" id="3.40.50.1820">
    <property type="entry name" value="alpha/beta hydrolase"/>
    <property type="match status" value="1"/>
</dbReference>
<evidence type="ECO:0000313" key="4">
    <source>
        <dbReference type="Proteomes" id="UP001597351"/>
    </source>
</evidence>
<feature type="compositionally biased region" description="Basic residues" evidence="1">
    <location>
        <begin position="507"/>
        <end position="521"/>
    </location>
</feature>
<feature type="compositionally biased region" description="Polar residues" evidence="1">
    <location>
        <begin position="486"/>
        <end position="499"/>
    </location>
</feature>
<keyword evidence="4" id="KW-1185">Reference proteome</keyword>
<dbReference type="InterPro" id="IPR050471">
    <property type="entry name" value="AB_hydrolase"/>
</dbReference>
<dbReference type="PANTHER" id="PTHR43433">
    <property type="entry name" value="HYDROLASE, ALPHA/BETA FOLD FAMILY PROTEIN"/>
    <property type="match status" value="1"/>
</dbReference>
<organism evidence="3 4">
    <name type="scientific">Nocardioides aestuarii</name>
    <dbReference type="NCBI Taxonomy" id="252231"/>
    <lineage>
        <taxon>Bacteria</taxon>
        <taxon>Bacillati</taxon>
        <taxon>Actinomycetota</taxon>
        <taxon>Actinomycetes</taxon>
        <taxon>Propionibacteriales</taxon>
        <taxon>Nocardioidaceae</taxon>
        <taxon>Nocardioides</taxon>
    </lineage>
</organism>
<dbReference type="SUPFAM" id="SSF53474">
    <property type="entry name" value="alpha/beta-Hydrolases"/>
    <property type="match status" value="1"/>
</dbReference>
<reference evidence="4" key="1">
    <citation type="journal article" date="2019" name="Int. J. Syst. Evol. Microbiol.">
        <title>The Global Catalogue of Microorganisms (GCM) 10K type strain sequencing project: providing services to taxonomists for standard genome sequencing and annotation.</title>
        <authorList>
            <consortium name="The Broad Institute Genomics Platform"/>
            <consortium name="The Broad Institute Genome Sequencing Center for Infectious Disease"/>
            <person name="Wu L."/>
            <person name="Ma J."/>
        </authorList>
    </citation>
    <scope>NUCLEOTIDE SEQUENCE [LARGE SCALE GENOMIC DNA]</scope>
    <source>
        <strain evidence="4">CGMCC 1.12477</strain>
    </source>
</reference>
<evidence type="ECO:0000313" key="3">
    <source>
        <dbReference type="EMBL" id="MFD1946691.1"/>
    </source>
</evidence>
<feature type="compositionally biased region" description="Low complexity" evidence="1">
    <location>
        <begin position="443"/>
        <end position="462"/>
    </location>
</feature>
<feature type="region of interest" description="Disordered" evidence="1">
    <location>
        <begin position="419"/>
        <end position="467"/>
    </location>
</feature>
<feature type="domain" description="AB hydrolase-1" evidence="2">
    <location>
        <begin position="59"/>
        <end position="266"/>
    </location>
</feature>
<protein>
    <submittedName>
        <fullName evidence="3">Alpha/beta fold hydrolase</fullName>
    </submittedName>
</protein>
<dbReference type="InterPro" id="IPR029058">
    <property type="entry name" value="AB_hydrolase_fold"/>
</dbReference>
<proteinExistence type="predicted"/>
<dbReference type="SUPFAM" id="SSF55073">
    <property type="entry name" value="Nucleotide cyclase"/>
    <property type="match status" value="1"/>
</dbReference>
<sequence length="545" mass="58149">MPTPQTRYTRAGDAEIAYQTVGSGPVDLVWAYGMMTHLEVKWEEPSLARMLGQLSGFTRLILFDRRGCGLSDRGDRHLAPTLEERVHDVLAVLDAVGSERASLFGVSEGCALAAMFASMHPERTDRVVLYGGMSRLLRDPEHPWGVMDAQQYDAAFGPVFRHWGTLDGAAAHVRLIAPSAVDDSDYLAWFARQQRLSLSRDAVVRFMRVATEYDLDDILPNVQAPTLVLHRSDDAIVPASSARRLASRITHASLVEVPGADHLPYVGDADAIVEAMRAFLGAPSPPPAADVRLVTLVATDAQDPDTASLVARHARRFDGVEVSDPTGGRVTRFDSATRAVRFALGAVRAARDGGVELRAAVHAGECHIDGSSIDGPAAAVVTAALRDAPPGRVVATATVRDIVPGSGIVFADGAARPRQEVRVSRCSPSQAAARTTRRRPGPTHRTTSSGGTATSGRSASRGGRPGCGTARACVTSRCCWPIPAVSGTSSTSGQEQRVTSGKVPAAVRRRATKSSMGRHARTTADAWRHWTLTSAPGRRRSATGW</sequence>